<keyword evidence="2" id="KW-1133">Transmembrane helix</keyword>
<dbReference type="RefSeq" id="WP_260725902.1">
    <property type="nucleotide sequence ID" value="NZ_BAAABS010000026.1"/>
</dbReference>
<name>A0ABY5Z3F6_9ACTN</name>
<dbReference type="EMBL" id="CP073721">
    <property type="protein sequence ID" value="UWZ36564.1"/>
    <property type="molecule type" value="Genomic_DNA"/>
</dbReference>
<feature type="region of interest" description="Disordered" evidence="1">
    <location>
        <begin position="394"/>
        <end position="413"/>
    </location>
</feature>
<organism evidence="3 4">
    <name type="scientific">Dactylosporangium roseum</name>
    <dbReference type="NCBI Taxonomy" id="47989"/>
    <lineage>
        <taxon>Bacteria</taxon>
        <taxon>Bacillati</taxon>
        <taxon>Actinomycetota</taxon>
        <taxon>Actinomycetes</taxon>
        <taxon>Micromonosporales</taxon>
        <taxon>Micromonosporaceae</taxon>
        <taxon>Dactylosporangium</taxon>
    </lineage>
</organism>
<proteinExistence type="predicted"/>
<keyword evidence="4" id="KW-1185">Reference proteome</keyword>
<sequence length="413" mass="45000">MVTSMAAIAVLCFIARRLPVLFRMYRVGRRLARTRRAGFEIRSDWVILVPAWAEPEAAVTAWRFWKEQSRRSGVNFALVLSEHDSESQSVLTKALAPADINSSESVLIARGTSKAELITASAIGLGDVANGVMIFDSDSRPRGVIDVQCAVMTIPSVYKVTTACSFLLAGSAAWQTCWSLGFEHGMASRRRMWYVVGHGIGVEGRRLLDVGLSSDVLAEDLLLGYRLSEILPPEEVFACDTALDVAQWPAALGEQTRMVARWFWGDVQAAWSRLSARPIGATLRVSELFITWLLGPIVGFFGFILLLVEKDFAQAAAAAGAFVVLSVAPAVLLGRDFLPVDSYQDAGTYPRASGRLSDRPLGRLFLIPGLIARPVLDAAGILLHARLVLRRGGTRPPTAKQNIESVHPTQDQA</sequence>
<keyword evidence="2" id="KW-0472">Membrane</keyword>
<evidence type="ECO:0008006" key="5">
    <source>
        <dbReference type="Google" id="ProtNLM"/>
    </source>
</evidence>
<evidence type="ECO:0000313" key="4">
    <source>
        <dbReference type="Proteomes" id="UP001058271"/>
    </source>
</evidence>
<evidence type="ECO:0000256" key="2">
    <source>
        <dbReference type="SAM" id="Phobius"/>
    </source>
</evidence>
<reference evidence="3" key="1">
    <citation type="submission" date="2021-04" db="EMBL/GenBank/DDBJ databases">
        <title>Biosynthetic gene clusters of Dactylosporangioum roseum.</title>
        <authorList>
            <person name="Hartkoorn R.C."/>
            <person name="Beaudoing E."/>
            <person name="Hot D."/>
            <person name="Moureu S."/>
        </authorList>
    </citation>
    <scope>NUCLEOTIDE SEQUENCE</scope>
    <source>
        <strain evidence="3">NRRL B-16295</strain>
    </source>
</reference>
<feature type="transmembrane region" description="Helical" evidence="2">
    <location>
        <begin position="315"/>
        <end position="333"/>
    </location>
</feature>
<feature type="compositionally biased region" description="Polar residues" evidence="1">
    <location>
        <begin position="399"/>
        <end position="413"/>
    </location>
</feature>
<accession>A0ABY5Z3F6</accession>
<evidence type="ECO:0000313" key="3">
    <source>
        <dbReference type="EMBL" id="UWZ36564.1"/>
    </source>
</evidence>
<feature type="transmembrane region" description="Helical" evidence="2">
    <location>
        <begin position="289"/>
        <end position="308"/>
    </location>
</feature>
<evidence type="ECO:0000256" key="1">
    <source>
        <dbReference type="SAM" id="MobiDB-lite"/>
    </source>
</evidence>
<dbReference type="Proteomes" id="UP001058271">
    <property type="component" value="Chromosome"/>
</dbReference>
<gene>
    <name evidence="3" type="ORF">Drose_37085</name>
</gene>
<keyword evidence="2" id="KW-0812">Transmembrane</keyword>
<protein>
    <recommendedName>
        <fullName evidence="5">Glycosyltransferase 2-like domain-containing protein</fullName>
    </recommendedName>
</protein>